<dbReference type="InterPro" id="IPR000843">
    <property type="entry name" value="HTH_LacI"/>
</dbReference>
<dbReference type="AlphaFoldDB" id="A0A921FJK1"/>
<dbReference type="Gene3D" id="1.10.260.40">
    <property type="entry name" value="lambda repressor-like DNA-binding domains"/>
    <property type="match status" value="1"/>
</dbReference>
<reference evidence="5" key="2">
    <citation type="submission" date="2021-09" db="EMBL/GenBank/DDBJ databases">
        <authorList>
            <person name="Gilroy R."/>
        </authorList>
    </citation>
    <scope>NUCLEOTIDE SEQUENCE</scope>
    <source>
        <strain evidence="5">ChiHjej13B12-14962</strain>
    </source>
</reference>
<dbReference type="RefSeq" id="WP_303901150.1">
    <property type="nucleotide sequence ID" value="NZ_DYXC01000003.1"/>
</dbReference>
<dbReference type="InterPro" id="IPR028082">
    <property type="entry name" value="Peripla_BP_I"/>
</dbReference>
<dbReference type="SUPFAM" id="SSF47413">
    <property type="entry name" value="lambda repressor-like DNA-binding domains"/>
    <property type="match status" value="1"/>
</dbReference>
<dbReference type="Pfam" id="PF00356">
    <property type="entry name" value="LacI"/>
    <property type="match status" value="1"/>
</dbReference>
<gene>
    <name evidence="5" type="ORF">K8V32_00210</name>
</gene>
<dbReference type="GO" id="GO:0000976">
    <property type="term" value="F:transcription cis-regulatory region binding"/>
    <property type="evidence" value="ECO:0007669"/>
    <property type="project" value="TreeGrafter"/>
</dbReference>
<dbReference type="CDD" id="cd01392">
    <property type="entry name" value="HTH_LacI"/>
    <property type="match status" value="1"/>
</dbReference>
<dbReference type="InterPro" id="IPR046335">
    <property type="entry name" value="LacI/GalR-like_sensor"/>
</dbReference>
<organism evidence="5 6">
    <name type="scientific">Enteractinococcus helveticum</name>
    <dbReference type="NCBI Taxonomy" id="1837282"/>
    <lineage>
        <taxon>Bacteria</taxon>
        <taxon>Bacillati</taxon>
        <taxon>Actinomycetota</taxon>
        <taxon>Actinomycetes</taxon>
        <taxon>Micrococcales</taxon>
        <taxon>Micrococcaceae</taxon>
    </lineage>
</organism>
<proteinExistence type="predicted"/>
<evidence type="ECO:0000256" key="1">
    <source>
        <dbReference type="ARBA" id="ARBA00023015"/>
    </source>
</evidence>
<comment type="caution">
    <text evidence="5">The sequence shown here is derived from an EMBL/GenBank/DDBJ whole genome shotgun (WGS) entry which is preliminary data.</text>
</comment>
<sequence>MVKHPKSDRVRLKDVAEAMGLAPSTVSRAFTDPERGNFQTVEKIMRVAHEMGYRRQPNLRAPHDALARTINIIVQDSSNQFYVGFMHGILERARLAGYLTIVADTGEDLSMERAYIRRLNRAVDGIIAAAPTTPDTELRELARATPLVLFNREVSDVNSVVAFTPDDVSALVDHLHQLGHTRIVWCAGPKFAWSNKIRTDGLVKRCAELGIELIVTGPFIPTVRQGQLAASKALEYKPTAIMGFNDQLAVGIIQYLLAHGYRVPEDISVTGFDNTQSASIIHTGLTCLNAPLTLAGHRAVEILFRLLDGDTATRAIRLEAELVQRGSTGPAREQSYVH</sequence>
<dbReference type="PANTHER" id="PTHR30146">
    <property type="entry name" value="LACI-RELATED TRANSCRIPTIONAL REPRESSOR"/>
    <property type="match status" value="1"/>
</dbReference>
<accession>A0A921FJK1</accession>
<keyword evidence="2" id="KW-0238">DNA-binding</keyword>
<dbReference type="SMART" id="SM00354">
    <property type="entry name" value="HTH_LACI"/>
    <property type="match status" value="1"/>
</dbReference>
<dbReference type="Pfam" id="PF13377">
    <property type="entry name" value="Peripla_BP_3"/>
    <property type="match status" value="1"/>
</dbReference>
<feature type="domain" description="HTH lacI-type" evidence="4">
    <location>
        <begin position="10"/>
        <end position="66"/>
    </location>
</feature>
<name>A0A921FJK1_9MICC</name>
<evidence type="ECO:0000259" key="4">
    <source>
        <dbReference type="PROSITE" id="PS50932"/>
    </source>
</evidence>
<keyword evidence="1" id="KW-0805">Transcription regulation</keyword>
<dbReference type="CDD" id="cd06267">
    <property type="entry name" value="PBP1_LacI_sugar_binding-like"/>
    <property type="match status" value="1"/>
</dbReference>
<dbReference type="EMBL" id="DYXC01000003">
    <property type="protein sequence ID" value="HJF13213.1"/>
    <property type="molecule type" value="Genomic_DNA"/>
</dbReference>
<dbReference type="Gene3D" id="3.40.50.2300">
    <property type="match status" value="2"/>
</dbReference>
<dbReference type="SUPFAM" id="SSF53822">
    <property type="entry name" value="Periplasmic binding protein-like I"/>
    <property type="match status" value="1"/>
</dbReference>
<protein>
    <submittedName>
        <fullName evidence="5">LacI family transcriptional regulator</fullName>
    </submittedName>
</protein>
<dbReference type="PROSITE" id="PS50932">
    <property type="entry name" value="HTH_LACI_2"/>
    <property type="match status" value="1"/>
</dbReference>
<evidence type="ECO:0000256" key="3">
    <source>
        <dbReference type="ARBA" id="ARBA00023163"/>
    </source>
</evidence>
<dbReference type="GO" id="GO:0003700">
    <property type="term" value="F:DNA-binding transcription factor activity"/>
    <property type="evidence" value="ECO:0007669"/>
    <property type="project" value="TreeGrafter"/>
</dbReference>
<dbReference type="InterPro" id="IPR010982">
    <property type="entry name" value="Lambda_DNA-bd_dom_sf"/>
</dbReference>
<dbReference type="PANTHER" id="PTHR30146:SF138">
    <property type="entry name" value="TRANSCRIPTIONAL REGULATORY PROTEIN"/>
    <property type="match status" value="1"/>
</dbReference>
<evidence type="ECO:0000313" key="5">
    <source>
        <dbReference type="EMBL" id="HJF13213.1"/>
    </source>
</evidence>
<dbReference type="Proteomes" id="UP000703315">
    <property type="component" value="Unassembled WGS sequence"/>
</dbReference>
<keyword evidence="3" id="KW-0804">Transcription</keyword>
<reference evidence="5" key="1">
    <citation type="journal article" date="2021" name="PeerJ">
        <title>Extensive microbial diversity within the chicken gut microbiome revealed by metagenomics and culture.</title>
        <authorList>
            <person name="Gilroy R."/>
            <person name="Ravi A."/>
            <person name="Getino M."/>
            <person name="Pursley I."/>
            <person name="Horton D.L."/>
            <person name="Alikhan N.F."/>
            <person name="Baker D."/>
            <person name="Gharbi K."/>
            <person name="Hall N."/>
            <person name="Watson M."/>
            <person name="Adriaenssens E.M."/>
            <person name="Foster-Nyarko E."/>
            <person name="Jarju S."/>
            <person name="Secka A."/>
            <person name="Antonio M."/>
            <person name="Oren A."/>
            <person name="Chaudhuri R.R."/>
            <person name="La Ragione R."/>
            <person name="Hildebrand F."/>
            <person name="Pallen M.J."/>
        </authorList>
    </citation>
    <scope>NUCLEOTIDE SEQUENCE</scope>
    <source>
        <strain evidence="5">ChiHjej13B12-14962</strain>
    </source>
</reference>
<evidence type="ECO:0000256" key="2">
    <source>
        <dbReference type="ARBA" id="ARBA00023125"/>
    </source>
</evidence>
<evidence type="ECO:0000313" key="6">
    <source>
        <dbReference type="Proteomes" id="UP000703315"/>
    </source>
</evidence>